<dbReference type="AlphaFoldDB" id="A0A511FJC1"/>
<proteinExistence type="predicted"/>
<accession>A0A511FJC1</accession>
<protein>
    <submittedName>
        <fullName evidence="1">Uncharacterized protein</fullName>
    </submittedName>
</protein>
<evidence type="ECO:0000313" key="2">
    <source>
        <dbReference type="Proteomes" id="UP000321800"/>
    </source>
</evidence>
<sequence length="76" mass="8478">MGWQEIFEAKKANVTAWHGGHQNEKPKGFRHEKPSPTWQIVSAPHFPENRTGIGRAGSSACQQAQKKPHLCAAFLE</sequence>
<dbReference type="Proteomes" id="UP000321800">
    <property type="component" value="Unassembled WGS sequence"/>
</dbReference>
<dbReference type="EMBL" id="BJVR01000002">
    <property type="protein sequence ID" value="GEL49329.1"/>
    <property type="molecule type" value="Genomic_DNA"/>
</dbReference>
<evidence type="ECO:0000313" key="1">
    <source>
        <dbReference type="EMBL" id="GEL49329.1"/>
    </source>
</evidence>
<name>A0A511FJC1_9PROT</name>
<comment type="caution">
    <text evidence="1">The sequence shown here is derived from an EMBL/GenBank/DDBJ whole genome shotgun (WGS) entry which is preliminary data.</text>
</comment>
<organism evidence="1 2">
    <name type="scientific">Acetobacter tropicalis</name>
    <dbReference type="NCBI Taxonomy" id="104102"/>
    <lineage>
        <taxon>Bacteria</taxon>
        <taxon>Pseudomonadati</taxon>
        <taxon>Pseudomonadota</taxon>
        <taxon>Alphaproteobacteria</taxon>
        <taxon>Acetobacterales</taxon>
        <taxon>Acetobacteraceae</taxon>
        <taxon>Acetobacter</taxon>
    </lineage>
</organism>
<reference evidence="1 2" key="1">
    <citation type="submission" date="2019-07" db="EMBL/GenBank/DDBJ databases">
        <title>Whole genome shotgun sequence of Acetobacter tropicalis NBRC 16470.</title>
        <authorList>
            <person name="Hosoyama A."/>
            <person name="Uohara A."/>
            <person name="Ohji S."/>
            <person name="Ichikawa N."/>
        </authorList>
    </citation>
    <scope>NUCLEOTIDE SEQUENCE [LARGE SCALE GENOMIC DNA]</scope>
    <source>
        <strain evidence="1 2">NBRC 16470</strain>
    </source>
</reference>
<gene>
    <name evidence="1" type="ORF">ATR01nite_04040</name>
</gene>